<evidence type="ECO:0000256" key="5">
    <source>
        <dbReference type="SAM" id="MobiDB-lite"/>
    </source>
</evidence>
<dbReference type="Proteomes" id="UP000276905">
    <property type="component" value="Unassembled WGS sequence"/>
</dbReference>
<accession>A0A429K167</accession>
<evidence type="ECO:0000256" key="1">
    <source>
        <dbReference type="ARBA" id="ARBA00022722"/>
    </source>
</evidence>
<protein>
    <recommendedName>
        <fullName evidence="4">Putative HNH nuclease YajD</fullName>
    </recommendedName>
</protein>
<evidence type="ECO:0000259" key="6">
    <source>
        <dbReference type="SMART" id="SM00507"/>
    </source>
</evidence>
<dbReference type="AlphaFoldDB" id="A0A429K167"/>
<dbReference type="GO" id="GO:0004519">
    <property type="term" value="F:endonuclease activity"/>
    <property type="evidence" value="ECO:0007669"/>
    <property type="project" value="UniProtKB-KW"/>
</dbReference>
<dbReference type="GO" id="GO:0003676">
    <property type="term" value="F:nucleic acid binding"/>
    <property type="evidence" value="ECO:0007669"/>
    <property type="project" value="InterPro"/>
</dbReference>
<dbReference type="GO" id="GO:0016787">
    <property type="term" value="F:hydrolase activity"/>
    <property type="evidence" value="ECO:0007669"/>
    <property type="project" value="UniProtKB-KW"/>
</dbReference>
<name>A0A429K167_9GAMM</name>
<evidence type="ECO:0000256" key="3">
    <source>
        <dbReference type="ARBA" id="ARBA00038412"/>
    </source>
</evidence>
<keyword evidence="2" id="KW-0378">Hydrolase</keyword>
<dbReference type="GO" id="GO:0008270">
    <property type="term" value="F:zinc ion binding"/>
    <property type="evidence" value="ECO:0007669"/>
    <property type="project" value="InterPro"/>
</dbReference>
<dbReference type="RefSeq" id="WP_125698871.1">
    <property type="nucleotide sequence ID" value="NZ_RFES01000005.1"/>
</dbReference>
<proteinExistence type="inferred from homology"/>
<dbReference type="InterPro" id="IPR002711">
    <property type="entry name" value="HNH"/>
</dbReference>
<reference evidence="7 8" key="1">
    <citation type="submission" date="2018-10" db="EMBL/GenBank/DDBJ databases">
        <title>GWAS and RNA-Seq identify cryptic mechanisms of antimicrobial resistance in Acinetobacter baumannii.</title>
        <authorList>
            <person name="Sahl J.W."/>
        </authorList>
    </citation>
    <scope>NUCLEOTIDE SEQUENCE [LARGE SCALE GENOMIC DNA]</scope>
    <source>
        <strain evidence="7 8">TG41018</strain>
    </source>
</reference>
<evidence type="ECO:0000256" key="4">
    <source>
        <dbReference type="ARBA" id="ARBA00040194"/>
    </source>
</evidence>
<dbReference type="Gene3D" id="1.10.30.50">
    <property type="match status" value="1"/>
</dbReference>
<organism evidence="7 8">
    <name type="scientific">Acinetobacter lactucae</name>
    <dbReference type="NCBI Taxonomy" id="1785128"/>
    <lineage>
        <taxon>Bacteria</taxon>
        <taxon>Pseudomonadati</taxon>
        <taxon>Pseudomonadota</taxon>
        <taxon>Gammaproteobacteria</taxon>
        <taxon>Moraxellales</taxon>
        <taxon>Moraxellaceae</taxon>
        <taxon>Acinetobacter</taxon>
        <taxon>Acinetobacter calcoaceticus/baumannii complex</taxon>
    </lineage>
</organism>
<dbReference type="GO" id="GO:0005829">
    <property type="term" value="C:cytosol"/>
    <property type="evidence" value="ECO:0007669"/>
    <property type="project" value="TreeGrafter"/>
</dbReference>
<evidence type="ECO:0000313" key="7">
    <source>
        <dbReference type="EMBL" id="RSO57550.1"/>
    </source>
</evidence>
<dbReference type="InterPro" id="IPR003615">
    <property type="entry name" value="HNH_nuc"/>
</dbReference>
<dbReference type="CDD" id="cd00085">
    <property type="entry name" value="HNHc"/>
    <property type="match status" value="1"/>
</dbReference>
<comment type="similarity">
    <text evidence="3">Belongs to the HNH nuclease family.</text>
</comment>
<dbReference type="Pfam" id="PF01844">
    <property type="entry name" value="HNH"/>
    <property type="match status" value="1"/>
</dbReference>
<feature type="domain" description="HNH nuclease" evidence="6">
    <location>
        <begin position="39"/>
        <end position="95"/>
    </location>
</feature>
<feature type="region of interest" description="Disordered" evidence="5">
    <location>
        <begin position="1"/>
        <end position="32"/>
    </location>
</feature>
<keyword evidence="1" id="KW-0540">Nuclease</keyword>
<keyword evidence="7" id="KW-0255">Endonuclease</keyword>
<evidence type="ECO:0000313" key="8">
    <source>
        <dbReference type="Proteomes" id="UP000276905"/>
    </source>
</evidence>
<feature type="compositionally biased region" description="Polar residues" evidence="5">
    <location>
        <begin position="12"/>
        <end position="28"/>
    </location>
</feature>
<evidence type="ECO:0000256" key="2">
    <source>
        <dbReference type="ARBA" id="ARBA00022801"/>
    </source>
</evidence>
<dbReference type="PANTHER" id="PTHR41286">
    <property type="entry name" value="HNH NUCLEASE YAJD-RELATED"/>
    <property type="match status" value="1"/>
</dbReference>
<dbReference type="EMBL" id="RFES01000005">
    <property type="protein sequence ID" value="RSO57550.1"/>
    <property type="molecule type" value="Genomic_DNA"/>
</dbReference>
<comment type="caution">
    <text evidence="7">The sequence shown here is derived from an EMBL/GenBank/DDBJ whole genome shotgun (WGS) entry which is preliminary data.</text>
</comment>
<dbReference type="SMART" id="SM00507">
    <property type="entry name" value="HNHc"/>
    <property type="match status" value="1"/>
</dbReference>
<gene>
    <name evidence="7" type="ORF">EA756_08635</name>
</gene>
<sequence>MKLQTLKPRLQAQRTPQKIDSSWRSNKSSTERGYGYRWQKARERFLRSNPLCVYCKAKGLVEVATVVDHIIPHRGDQEIFWDEMNWQALCSKCHSSTKQKEENQLIK</sequence>
<dbReference type="PANTHER" id="PTHR41286:SF1">
    <property type="entry name" value="HNH NUCLEASE YAJD-RELATED"/>
    <property type="match status" value="1"/>
</dbReference>